<accession>A0A6J2GCT5</accession>
<organism evidence="2 3">
    <name type="scientific">Pipra filicauda</name>
    <name type="common">Wire-tailed manakin</name>
    <dbReference type="NCBI Taxonomy" id="649802"/>
    <lineage>
        <taxon>Eukaryota</taxon>
        <taxon>Metazoa</taxon>
        <taxon>Chordata</taxon>
        <taxon>Craniata</taxon>
        <taxon>Vertebrata</taxon>
        <taxon>Euteleostomi</taxon>
        <taxon>Archelosauria</taxon>
        <taxon>Archosauria</taxon>
        <taxon>Dinosauria</taxon>
        <taxon>Saurischia</taxon>
        <taxon>Theropoda</taxon>
        <taxon>Coelurosauria</taxon>
        <taxon>Aves</taxon>
        <taxon>Neognathae</taxon>
        <taxon>Neoaves</taxon>
        <taxon>Telluraves</taxon>
        <taxon>Australaves</taxon>
        <taxon>Passeriformes</taxon>
        <taxon>Pipridae</taxon>
        <taxon>Pipra</taxon>
    </lineage>
</organism>
<feature type="compositionally biased region" description="Basic and acidic residues" evidence="1">
    <location>
        <begin position="28"/>
        <end position="40"/>
    </location>
</feature>
<dbReference type="Proteomes" id="UP000504627">
    <property type="component" value="Unplaced"/>
</dbReference>
<evidence type="ECO:0000256" key="1">
    <source>
        <dbReference type="SAM" id="MobiDB-lite"/>
    </source>
</evidence>
<evidence type="ECO:0000313" key="2">
    <source>
        <dbReference type="Proteomes" id="UP000504627"/>
    </source>
</evidence>
<dbReference type="InParanoid" id="A0A6J2GCT5"/>
<name>A0A6J2GCT5_9PASS</name>
<keyword evidence="2" id="KW-1185">Reference proteome</keyword>
<protein>
    <submittedName>
        <fullName evidence="3">Uncharacterized protein LOC113985986</fullName>
    </submittedName>
</protein>
<sequence>MAGASAGLQRGGGGCFGRSWLIPPAVAAEERRVSPPRPREPWAAPSAGAPRRSRPCWGCRQRSFQGEIRLQRVGSSTPEASEAALPPPHACSEASGGKHGARLPLGMHNRQSRSCWRLARGRITGPGPRQAGKLTGPELCSFSFYFSSLLRCVSLLRHLTSAVIEVQEPVGKGIYFSFQIISELFGKMCQYAVLPVPIRYHAHLAVRNLQKVKVTSQRRKLKEPPCISRSSAED</sequence>
<proteinExistence type="predicted"/>
<dbReference type="GeneID" id="113985986"/>
<dbReference type="RefSeq" id="XP_027573081.2">
    <property type="nucleotide sequence ID" value="XM_027717280.2"/>
</dbReference>
<reference evidence="3" key="1">
    <citation type="submission" date="2025-08" db="UniProtKB">
        <authorList>
            <consortium name="RefSeq"/>
        </authorList>
    </citation>
    <scope>IDENTIFICATION</scope>
    <source>
        <tissue evidence="3">Muscle</tissue>
    </source>
</reference>
<gene>
    <name evidence="3" type="primary">LOC113985986</name>
</gene>
<dbReference type="AlphaFoldDB" id="A0A6J2GCT5"/>
<feature type="region of interest" description="Disordered" evidence="1">
    <location>
        <begin position="28"/>
        <end position="55"/>
    </location>
</feature>
<feature type="region of interest" description="Disordered" evidence="1">
    <location>
        <begin position="72"/>
        <end position="98"/>
    </location>
</feature>
<feature type="compositionally biased region" description="Low complexity" evidence="1">
    <location>
        <begin position="41"/>
        <end position="50"/>
    </location>
</feature>
<evidence type="ECO:0000313" key="3">
    <source>
        <dbReference type="RefSeq" id="XP_027573081.2"/>
    </source>
</evidence>